<evidence type="ECO:0000259" key="2">
    <source>
        <dbReference type="Pfam" id="PF00134"/>
    </source>
</evidence>
<evidence type="ECO:0000313" key="4">
    <source>
        <dbReference type="Proteomes" id="UP000307173"/>
    </source>
</evidence>
<dbReference type="Pfam" id="PF00134">
    <property type="entry name" value="Cyclin_N"/>
    <property type="match status" value="1"/>
</dbReference>
<dbReference type="AlphaFoldDB" id="A0A4T0WZZ7"/>
<evidence type="ECO:0000256" key="1">
    <source>
        <dbReference type="SAM" id="MobiDB-lite"/>
    </source>
</evidence>
<dbReference type="InterPro" id="IPR036915">
    <property type="entry name" value="Cyclin-like_sf"/>
</dbReference>
<dbReference type="Proteomes" id="UP000307173">
    <property type="component" value="Unassembled WGS sequence"/>
</dbReference>
<dbReference type="OrthoDB" id="10250320at2759"/>
<dbReference type="CDD" id="cd20557">
    <property type="entry name" value="CYCLIN_ScPCL1-like"/>
    <property type="match status" value="1"/>
</dbReference>
<dbReference type="PANTHER" id="PTHR15615:SF10">
    <property type="entry name" value="PHO85 CYCLIN-2-RELATED"/>
    <property type="match status" value="1"/>
</dbReference>
<name>A0A4T0WZZ7_9ASCO</name>
<protein>
    <recommendedName>
        <fullName evidence="2">Cyclin N-terminal domain-containing protein</fullName>
    </recommendedName>
</protein>
<dbReference type="STRING" id="52247.A0A4T0WZZ7"/>
<sequence>MSDLEALYIFLDSSVTTEMINYLVSTTASIISVQTNESSYPTPPHSPINDTPEKSTNSNQTPSLFQFINRLIHHSHVQVTTLMSCLVYLHRLKQVIPPNSVGMATTHHRIFLGSMLLAAKYTNDSSPMNKHWATYTDGLLTLREVNALELEMIQYIGWSNLRFSNEDLIYSLAFFLDPIKRKLRTKNESNYSKLYSGLTYQSQQLQEQEEQLITMSNSASLPSLISASSSTSTVSSYMSNLPRKDSIQSIESTQITQTPKSQYILDSNQITNIPSPEIVKVQETGNKTPITDITLSLRPLRLKPKPIDGKKILSRRNSSINLLPLSVPSSNKIPLRVTNNSITAKPATIIT</sequence>
<comment type="caution">
    <text evidence="3">The sequence shown here is derived from an EMBL/GenBank/DDBJ whole genome shotgun (WGS) entry which is preliminary data.</text>
</comment>
<dbReference type="Gene3D" id="1.10.472.10">
    <property type="entry name" value="Cyclin-like"/>
    <property type="match status" value="1"/>
</dbReference>
<feature type="domain" description="Cyclin N-terminal" evidence="2">
    <location>
        <begin position="44"/>
        <end position="158"/>
    </location>
</feature>
<reference evidence="3 4" key="1">
    <citation type="journal article" date="2019" name="Front. Genet.">
        <title>Whole-Genome Sequencing of the Opportunistic Yeast Pathogen Candida inconspicua Uncovers Its Hybrid Origin.</title>
        <authorList>
            <person name="Mixao V."/>
            <person name="Hansen A.P."/>
            <person name="Saus E."/>
            <person name="Boekhout T."/>
            <person name="Lass-Florl C."/>
            <person name="Gabaldon T."/>
        </authorList>
    </citation>
    <scope>NUCLEOTIDE SEQUENCE [LARGE SCALE GENOMIC DNA]</scope>
    <source>
        <strain evidence="3 4">CBS 180</strain>
    </source>
</reference>
<proteinExistence type="predicted"/>
<gene>
    <name evidence="3" type="ORF">CANINC_002899</name>
</gene>
<dbReference type="InterPro" id="IPR013922">
    <property type="entry name" value="Cyclin_PHO80-like"/>
</dbReference>
<dbReference type="GO" id="GO:0019901">
    <property type="term" value="F:protein kinase binding"/>
    <property type="evidence" value="ECO:0007669"/>
    <property type="project" value="InterPro"/>
</dbReference>
<dbReference type="GO" id="GO:0000307">
    <property type="term" value="C:cyclin-dependent protein kinase holoenzyme complex"/>
    <property type="evidence" value="ECO:0007669"/>
    <property type="project" value="TreeGrafter"/>
</dbReference>
<feature type="region of interest" description="Disordered" evidence="1">
    <location>
        <begin position="35"/>
        <end position="59"/>
    </location>
</feature>
<organism evidence="3 4">
    <name type="scientific">Pichia inconspicua</name>
    <dbReference type="NCBI Taxonomy" id="52247"/>
    <lineage>
        <taxon>Eukaryota</taxon>
        <taxon>Fungi</taxon>
        <taxon>Dikarya</taxon>
        <taxon>Ascomycota</taxon>
        <taxon>Saccharomycotina</taxon>
        <taxon>Pichiomycetes</taxon>
        <taxon>Pichiales</taxon>
        <taxon>Pichiaceae</taxon>
        <taxon>Pichia</taxon>
    </lineage>
</organism>
<dbReference type="SUPFAM" id="SSF47954">
    <property type="entry name" value="Cyclin-like"/>
    <property type="match status" value="1"/>
</dbReference>
<dbReference type="GO" id="GO:0016538">
    <property type="term" value="F:cyclin-dependent protein serine/threonine kinase regulator activity"/>
    <property type="evidence" value="ECO:0007669"/>
    <property type="project" value="TreeGrafter"/>
</dbReference>
<dbReference type="GO" id="GO:0005634">
    <property type="term" value="C:nucleus"/>
    <property type="evidence" value="ECO:0007669"/>
    <property type="project" value="TreeGrafter"/>
</dbReference>
<dbReference type="EMBL" id="SELW01000481">
    <property type="protein sequence ID" value="TID25509.1"/>
    <property type="molecule type" value="Genomic_DNA"/>
</dbReference>
<keyword evidence="4" id="KW-1185">Reference proteome</keyword>
<evidence type="ECO:0000313" key="3">
    <source>
        <dbReference type="EMBL" id="TID25509.1"/>
    </source>
</evidence>
<dbReference type="PANTHER" id="PTHR15615">
    <property type="match status" value="1"/>
</dbReference>
<accession>A0A4T0WZZ7</accession>
<dbReference type="InterPro" id="IPR006671">
    <property type="entry name" value="Cyclin_N"/>
</dbReference>